<dbReference type="PANTHER" id="PTHR11908">
    <property type="entry name" value="XANTHINE DEHYDROGENASE"/>
    <property type="match status" value="1"/>
</dbReference>
<name>A0ABY7LVZ3_9BACT</name>
<sequence>MTVSEATGQPLDRVDGRLKVMGGARYTAEWDVPGLVYGAVVVSTIAHGTIRTLDTAAALRAPGVRAVLTHDNAPRLQPLPEKVGETLFRGEGGITETRQPLQDATVEYAGQPIALVVADTHEQARHAASLVRVTYEERPPQLDQHTAARQSKPESFLGSKEEKLQVTIGDPKAALAAAPVQVQQVYESGITHHSPIEQVATIAHWEQRGGTDFLTLYDTTRGLDNTQAVAALSLGLPKERVRVICPFVGGAFGAKGWLFAPVLLAAMAARVVKRPVKLEWRRQEMFTVAGQRAATRQTLALGATRDGKLTALQHDTHTHSSLSSGFTEPCARVSRMMYAVPNLGFSHQLAHLNLPSPCPMRGPGETVGGWALECALDELATELNLDPVELRLRNYAEKNPETGKPWSSKNLRECYARGKALIGWDARNPKPRSMREGRELIGYGMATTMYPAGRRKAAAKATIFADGRALVQSATHELGNGAYTIFRQIGADGLGLPVEQVRFELGDSALPTTPTAGGSVTTATVGPAVLQAARAAVRALQQLAARDAKSPLYGAAPEAVEARAGRLQLKATPATGETYAAILKRAGLPSIVGTDEAQPGAEREQYSFYSFGAVFAQVRVDEASGTVRVARLCGVYDVGRLMNPKTAHSQIIGGMTMGLGATLMEETSYDPRNGRAVVRNFADYHMPSMADTPDIQVEWLNIPDPFISELGARGIGEIGCVGTPAAITNAVFHATGRRLRSLPLTPDKFFSA</sequence>
<dbReference type="EMBL" id="CP114767">
    <property type="protein sequence ID" value="WBA43088.1"/>
    <property type="molecule type" value="Genomic_DNA"/>
</dbReference>
<dbReference type="Pfam" id="PF20256">
    <property type="entry name" value="MoCoBD_2"/>
    <property type="match status" value="1"/>
</dbReference>
<dbReference type="InterPro" id="IPR036856">
    <property type="entry name" value="Ald_Oxase/Xan_DH_a/b_sf"/>
</dbReference>
<dbReference type="Gene3D" id="3.30.365.10">
    <property type="entry name" value="Aldehyde oxidase/xanthine dehydrogenase, molybdopterin binding domain"/>
    <property type="match status" value="4"/>
</dbReference>
<dbReference type="Gene3D" id="3.90.1170.50">
    <property type="entry name" value="Aldehyde oxidase/xanthine dehydrogenase, a/b hammerhead"/>
    <property type="match status" value="1"/>
</dbReference>
<dbReference type="RefSeq" id="WP_269561133.1">
    <property type="nucleotide sequence ID" value="NZ_CP114767.1"/>
</dbReference>
<dbReference type="Pfam" id="PF01315">
    <property type="entry name" value="Ald_Xan_dh_C"/>
    <property type="match status" value="1"/>
</dbReference>
<reference evidence="5 6" key="1">
    <citation type="submission" date="2022-12" db="EMBL/GenBank/DDBJ databases">
        <title>Hymenobacter canadensis sp. nov. isolated from lake water of the Cambridge Bay, Canada.</title>
        <authorList>
            <person name="Kim W.H."/>
            <person name="Lee Y.M."/>
        </authorList>
    </citation>
    <scope>NUCLEOTIDE SEQUENCE [LARGE SCALE GENOMIC DNA]</scope>
    <source>
        <strain evidence="5 6">PAMC 29467</strain>
    </source>
</reference>
<dbReference type="InterPro" id="IPR016208">
    <property type="entry name" value="Ald_Oxase/xanthine_DH-like"/>
</dbReference>
<organism evidence="5 6">
    <name type="scientific">Hymenobacter canadensis</name>
    <dbReference type="NCBI Taxonomy" id="2999067"/>
    <lineage>
        <taxon>Bacteria</taxon>
        <taxon>Pseudomonadati</taxon>
        <taxon>Bacteroidota</taxon>
        <taxon>Cytophagia</taxon>
        <taxon>Cytophagales</taxon>
        <taxon>Hymenobacteraceae</taxon>
        <taxon>Hymenobacter</taxon>
    </lineage>
</organism>
<dbReference type="Pfam" id="PF02738">
    <property type="entry name" value="MoCoBD_1"/>
    <property type="match status" value="1"/>
</dbReference>
<dbReference type="InterPro" id="IPR008274">
    <property type="entry name" value="AldOxase/xan_DH_MoCoBD1"/>
</dbReference>
<evidence type="ECO:0000256" key="1">
    <source>
        <dbReference type="ARBA" id="ARBA00022505"/>
    </source>
</evidence>
<evidence type="ECO:0000256" key="3">
    <source>
        <dbReference type="SAM" id="MobiDB-lite"/>
    </source>
</evidence>
<dbReference type="InterPro" id="IPR000674">
    <property type="entry name" value="Ald_Oxase/Xan_DH_a/b"/>
</dbReference>
<evidence type="ECO:0000313" key="6">
    <source>
        <dbReference type="Proteomes" id="UP001211005"/>
    </source>
</evidence>
<keyword evidence="6" id="KW-1185">Reference proteome</keyword>
<keyword evidence="2" id="KW-0560">Oxidoreductase</keyword>
<proteinExistence type="predicted"/>
<evidence type="ECO:0000256" key="2">
    <source>
        <dbReference type="ARBA" id="ARBA00023002"/>
    </source>
</evidence>
<gene>
    <name evidence="5" type="ORF">O3303_05860</name>
</gene>
<evidence type="ECO:0000313" key="5">
    <source>
        <dbReference type="EMBL" id="WBA43088.1"/>
    </source>
</evidence>
<feature type="domain" description="Aldehyde oxidase/xanthine dehydrogenase a/b hammerhead" evidence="4">
    <location>
        <begin position="21"/>
        <end position="139"/>
    </location>
</feature>
<feature type="region of interest" description="Disordered" evidence="3">
    <location>
        <begin position="141"/>
        <end position="160"/>
    </location>
</feature>
<protein>
    <submittedName>
        <fullName evidence="5">Xanthine dehydrogenase family protein molybdopterin-binding subunit</fullName>
    </submittedName>
</protein>
<dbReference type="InterPro" id="IPR046867">
    <property type="entry name" value="AldOxase/xan_DH_MoCoBD2"/>
</dbReference>
<dbReference type="SUPFAM" id="SSF54665">
    <property type="entry name" value="CO dehydrogenase molybdoprotein N-domain-like"/>
    <property type="match status" value="1"/>
</dbReference>
<dbReference type="SUPFAM" id="SSF56003">
    <property type="entry name" value="Molybdenum cofactor-binding domain"/>
    <property type="match status" value="1"/>
</dbReference>
<keyword evidence="1" id="KW-0500">Molybdenum</keyword>
<dbReference type="SMART" id="SM01008">
    <property type="entry name" value="Ald_Xan_dh_C"/>
    <property type="match status" value="1"/>
</dbReference>
<dbReference type="InterPro" id="IPR037165">
    <property type="entry name" value="AldOxase/xan_DH_Mopterin-bd_sf"/>
</dbReference>
<accession>A0ABY7LVZ3</accession>
<dbReference type="PANTHER" id="PTHR11908:SF132">
    <property type="entry name" value="ALDEHYDE OXIDASE 1-RELATED"/>
    <property type="match status" value="1"/>
</dbReference>
<evidence type="ECO:0000259" key="4">
    <source>
        <dbReference type="SMART" id="SM01008"/>
    </source>
</evidence>
<dbReference type="Proteomes" id="UP001211005">
    <property type="component" value="Chromosome"/>
</dbReference>